<feature type="transmembrane region" description="Helical" evidence="6">
    <location>
        <begin position="178"/>
        <end position="195"/>
    </location>
</feature>
<comment type="caution">
    <text evidence="7">The sequence shown here is derived from an EMBL/GenBank/DDBJ whole genome shotgun (WGS) entry which is preliminary data.</text>
</comment>
<gene>
    <name evidence="7" type="ORF">F988_00054</name>
</gene>
<keyword evidence="8" id="KW-1185">Reference proteome</keyword>
<dbReference type="PANTHER" id="PTHR30086:SF20">
    <property type="entry name" value="ARGININE EXPORTER PROTEIN ARGO-RELATED"/>
    <property type="match status" value="1"/>
</dbReference>
<feature type="transmembrane region" description="Helical" evidence="6">
    <location>
        <begin position="74"/>
        <end position="91"/>
    </location>
</feature>
<protein>
    <recommendedName>
        <fullName evidence="9">Threonine transporter RhtB</fullName>
    </recommendedName>
</protein>
<proteinExistence type="predicted"/>
<dbReference type="InterPro" id="IPR001123">
    <property type="entry name" value="LeuE-type"/>
</dbReference>
<evidence type="ECO:0000256" key="3">
    <source>
        <dbReference type="ARBA" id="ARBA00022692"/>
    </source>
</evidence>
<evidence type="ECO:0000256" key="6">
    <source>
        <dbReference type="SAM" id="Phobius"/>
    </source>
</evidence>
<evidence type="ECO:0000256" key="1">
    <source>
        <dbReference type="ARBA" id="ARBA00004651"/>
    </source>
</evidence>
<dbReference type="PATRIC" id="fig|981333.9.peg.49"/>
<keyword evidence="2" id="KW-1003">Cell membrane</keyword>
<dbReference type="GO" id="GO:0005886">
    <property type="term" value="C:plasma membrane"/>
    <property type="evidence" value="ECO:0007669"/>
    <property type="project" value="UniProtKB-SubCell"/>
</dbReference>
<organism evidence="7 8">
    <name type="scientific">Acinetobacter parvus DSM 16617 = CIP 108168</name>
    <dbReference type="NCBI Taxonomy" id="981333"/>
    <lineage>
        <taxon>Bacteria</taxon>
        <taxon>Pseudomonadati</taxon>
        <taxon>Pseudomonadota</taxon>
        <taxon>Gammaproteobacteria</taxon>
        <taxon>Moraxellales</taxon>
        <taxon>Moraxellaceae</taxon>
        <taxon>Acinetobacter</taxon>
    </lineage>
</organism>
<evidence type="ECO:0000256" key="2">
    <source>
        <dbReference type="ARBA" id="ARBA00022475"/>
    </source>
</evidence>
<evidence type="ECO:0008006" key="9">
    <source>
        <dbReference type="Google" id="ProtNLM"/>
    </source>
</evidence>
<dbReference type="Proteomes" id="UP000023776">
    <property type="component" value="Unassembled WGS sequence"/>
</dbReference>
<keyword evidence="3 6" id="KW-0812">Transmembrane</keyword>
<comment type="subcellular location">
    <subcellularLocation>
        <location evidence="1">Cell membrane</location>
        <topology evidence="1">Multi-pass membrane protein</topology>
    </subcellularLocation>
</comment>
<dbReference type="AlphaFoldDB" id="N8QG36"/>
<name>N8QG36_9GAMM</name>
<dbReference type="GO" id="GO:0033228">
    <property type="term" value="P:cysteine export across plasma membrane"/>
    <property type="evidence" value="ECO:0007669"/>
    <property type="project" value="TreeGrafter"/>
</dbReference>
<keyword evidence="5 6" id="KW-0472">Membrane</keyword>
<evidence type="ECO:0000256" key="4">
    <source>
        <dbReference type="ARBA" id="ARBA00022989"/>
    </source>
</evidence>
<reference evidence="7 8" key="1">
    <citation type="submission" date="2013-02" db="EMBL/GenBank/DDBJ databases">
        <title>The Genome Sequence of Acinetobacter parvus CIP 108168.</title>
        <authorList>
            <consortium name="The Broad Institute Genome Sequencing Platform"/>
            <consortium name="The Broad Institute Genome Sequencing Center for Infectious Disease"/>
            <person name="Cerqueira G."/>
            <person name="Feldgarden M."/>
            <person name="Courvalin P."/>
            <person name="Perichon B."/>
            <person name="Grillot-Courvalin C."/>
            <person name="Clermont D."/>
            <person name="Rocha E."/>
            <person name="Yoon E.-J."/>
            <person name="Nemec A."/>
            <person name="Walker B."/>
            <person name="Young S.K."/>
            <person name="Zeng Q."/>
            <person name="Gargeya S."/>
            <person name="Fitzgerald M."/>
            <person name="Haas B."/>
            <person name="Abouelleil A."/>
            <person name="Alvarado L."/>
            <person name="Arachchi H.M."/>
            <person name="Berlin A.M."/>
            <person name="Chapman S.B."/>
            <person name="Dewar J."/>
            <person name="Goldberg J."/>
            <person name="Griggs A."/>
            <person name="Gujja S."/>
            <person name="Hansen M."/>
            <person name="Howarth C."/>
            <person name="Imamovic A."/>
            <person name="Larimer J."/>
            <person name="McCowan C."/>
            <person name="Murphy C."/>
            <person name="Neiman D."/>
            <person name="Pearson M."/>
            <person name="Priest M."/>
            <person name="Roberts A."/>
            <person name="Saif S."/>
            <person name="Shea T."/>
            <person name="Sisk P."/>
            <person name="Sykes S."/>
            <person name="Wortman J."/>
            <person name="Nusbaum C."/>
            <person name="Birren B."/>
        </authorList>
    </citation>
    <scope>NUCLEOTIDE SEQUENCE [LARGE SCALE GENOMIC DNA]</scope>
    <source>
        <strain evidence="7 8">CIP 108168</strain>
    </source>
</reference>
<keyword evidence="4 6" id="KW-1133">Transmembrane helix</keyword>
<dbReference type="HOGENOM" id="CLU_095995_2_0_6"/>
<feature type="transmembrane region" description="Helical" evidence="6">
    <location>
        <begin position="47"/>
        <end position="68"/>
    </location>
</feature>
<feature type="transmembrane region" description="Helical" evidence="6">
    <location>
        <begin position="141"/>
        <end position="166"/>
    </location>
</feature>
<feature type="transmembrane region" description="Helical" evidence="6">
    <location>
        <begin position="6"/>
        <end position="27"/>
    </location>
</feature>
<dbReference type="GO" id="GO:0015171">
    <property type="term" value="F:amino acid transmembrane transporter activity"/>
    <property type="evidence" value="ECO:0007669"/>
    <property type="project" value="TreeGrafter"/>
</dbReference>
<dbReference type="EMBL" id="APOM01000001">
    <property type="protein sequence ID" value="ENU37741.1"/>
    <property type="molecule type" value="Genomic_DNA"/>
</dbReference>
<accession>N8QG36</accession>
<dbReference type="PANTHER" id="PTHR30086">
    <property type="entry name" value="ARGININE EXPORTER PROTEIN ARGO"/>
    <property type="match status" value="1"/>
</dbReference>
<evidence type="ECO:0000313" key="8">
    <source>
        <dbReference type="Proteomes" id="UP000023776"/>
    </source>
</evidence>
<evidence type="ECO:0000256" key="5">
    <source>
        <dbReference type="ARBA" id="ARBA00023136"/>
    </source>
</evidence>
<evidence type="ECO:0000313" key="7">
    <source>
        <dbReference type="EMBL" id="ENU37741.1"/>
    </source>
</evidence>
<sequence>MSMIESWFFVFAMIAVLLIPGPTNALLASSTHQQGVLKTLPFIPMEWLGYVYSIGLWALFIHLFHPIWPALTHILHVASVAYVLWLAFHLWKSSHLQKHDQHHPHIRTPELFVSALRNPKTLLLAAGIFPSETWDSVENTVLVFAVFSVVLIPLSIFWMVFGRALLAGSLVGIKADHLYKGSAMLLLMCMLPMIFRFF</sequence>